<keyword evidence="1" id="KW-0175">Coiled coil</keyword>
<dbReference type="OrthoDB" id="5877542at2759"/>
<dbReference type="OMA" id="RKNNDEW"/>
<reference evidence="4" key="1">
    <citation type="submission" date="2017-02" db="UniProtKB">
        <authorList>
            <consortium name="WormBaseParasite"/>
        </authorList>
    </citation>
    <scope>IDENTIFICATION</scope>
</reference>
<accession>A0A0N4WL77</accession>
<dbReference type="AlphaFoldDB" id="A0A0N4WL77"/>
<keyword evidence="3" id="KW-1185">Reference proteome</keyword>
<evidence type="ECO:0000313" key="4">
    <source>
        <dbReference type="WBParaSite" id="HPLM_0001189001-mRNA-1"/>
    </source>
</evidence>
<name>A0A0N4WL77_HAEPC</name>
<organism evidence="4">
    <name type="scientific">Haemonchus placei</name>
    <name type="common">Barber's pole worm</name>
    <dbReference type="NCBI Taxonomy" id="6290"/>
    <lineage>
        <taxon>Eukaryota</taxon>
        <taxon>Metazoa</taxon>
        <taxon>Ecdysozoa</taxon>
        <taxon>Nematoda</taxon>
        <taxon>Chromadorea</taxon>
        <taxon>Rhabditida</taxon>
        <taxon>Rhabditina</taxon>
        <taxon>Rhabditomorpha</taxon>
        <taxon>Strongyloidea</taxon>
        <taxon>Trichostrongylidae</taxon>
        <taxon>Haemonchus</taxon>
    </lineage>
</organism>
<evidence type="ECO:0000313" key="3">
    <source>
        <dbReference type="Proteomes" id="UP000268014"/>
    </source>
</evidence>
<gene>
    <name evidence="2" type="ORF">HPLM_LOCUS11882</name>
</gene>
<evidence type="ECO:0000313" key="2">
    <source>
        <dbReference type="EMBL" id="VDO44124.1"/>
    </source>
</evidence>
<protein>
    <submittedName>
        <fullName evidence="4">Mitotic spindle assembly checkpoint protein MAD1</fullName>
    </submittedName>
</protein>
<dbReference type="Proteomes" id="UP000268014">
    <property type="component" value="Unassembled WGS sequence"/>
</dbReference>
<dbReference type="EMBL" id="UZAF01017696">
    <property type="protein sequence ID" value="VDO44124.1"/>
    <property type="molecule type" value="Genomic_DNA"/>
</dbReference>
<sequence>MEGLMRNPLMTRSSVTMKKTMRNKKGIVVVAESMTESTIITVLKSIAVTAKGLVQEVELEAVSENLAEYTSILTLRINLGPTASSLLETNNILEAEVVRLRNELGCTSIRIRALENELSNGAVLRGNLEQELSISRLNYQKLQQTSTKNTQIISSLKSDIVSMRKEKEGVVEKLKQTEMQLSAHTEQVAFLTKRNEVLGKKCEELVDKNRICREERDDALQLATSMKREVENIQSTLDLRLAEYKRLDGDLATARDKERLWKIEKLELERKLAAKDSSIAAERKRMEEQRKRDKAQLTEMEKKLKCEQPGWESQLGVEAVFRAIEAIKNEFSGQIEHLTEQVIPLKEKSSSIAAYQLASSHPPRIHSAPPLSDVHIPLSSSLSCPDARYLPAECVPVKSPKVEVDSFTEQELIGGDDDVELSDSTLIQIDEEVLLSDSPH</sequence>
<reference evidence="2 3" key="2">
    <citation type="submission" date="2018-11" db="EMBL/GenBank/DDBJ databases">
        <authorList>
            <consortium name="Pathogen Informatics"/>
        </authorList>
    </citation>
    <scope>NUCLEOTIDE SEQUENCE [LARGE SCALE GENOMIC DNA]</scope>
    <source>
        <strain evidence="2 3">MHpl1</strain>
    </source>
</reference>
<feature type="coiled-coil region" evidence="1">
    <location>
        <begin position="83"/>
        <end position="145"/>
    </location>
</feature>
<evidence type="ECO:0000256" key="1">
    <source>
        <dbReference type="SAM" id="Coils"/>
    </source>
</evidence>
<dbReference type="WBParaSite" id="HPLM_0001189001-mRNA-1">
    <property type="protein sequence ID" value="HPLM_0001189001-mRNA-1"/>
    <property type="gene ID" value="HPLM_0001189001"/>
</dbReference>
<proteinExistence type="predicted"/>